<dbReference type="EMBL" id="RXIC02000020">
    <property type="protein sequence ID" value="KAB1224484.1"/>
    <property type="molecule type" value="Genomic_DNA"/>
</dbReference>
<organism evidence="1 2">
    <name type="scientific">Morella rubra</name>
    <name type="common">Chinese bayberry</name>
    <dbReference type="NCBI Taxonomy" id="262757"/>
    <lineage>
        <taxon>Eukaryota</taxon>
        <taxon>Viridiplantae</taxon>
        <taxon>Streptophyta</taxon>
        <taxon>Embryophyta</taxon>
        <taxon>Tracheophyta</taxon>
        <taxon>Spermatophyta</taxon>
        <taxon>Magnoliopsida</taxon>
        <taxon>eudicotyledons</taxon>
        <taxon>Gunneridae</taxon>
        <taxon>Pentapetalae</taxon>
        <taxon>rosids</taxon>
        <taxon>fabids</taxon>
        <taxon>Fagales</taxon>
        <taxon>Myricaceae</taxon>
        <taxon>Morella</taxon>
    </lineage>
</organism>
<keyword evidence="2" id="KW-1185">Reference proteome</keyword>
<evidence type="ECO:0000313" key="1">
    <source>
        <dbReference type="EMBL" id="KAB1224484.1"/>
    </source>
</evidence>
<evidence type="ECO:0000313" key="2">
    <source>
        <dbReference type="Proteomes" id="UP000516437"/>
    </source>
</evidence>
<name>A0A6A1WH02_9ROSI</name>
<sequence>MFSLEERRFDSLRKIFKGSTSYINMRREEDNFGWHNIVAIGTTRGNQLNLSRKRREEAGEVCGANDWRWSKKHCT</sequence>
<gene>
    <name evidence="1" type="ORF">CJ030_MR2G016373</name>
</gene>
<dbReference type="AlphaFoldDB" id="A0A6A1WH02"/>
<accession>A0A6A1WH02</accession>
<proteinExistence type="predicted"/>
<dbReference type="Proteomes" id="UP000516437">
    <property type="component" value="Chromosome 2"/>
</dbReference>
<reference evidence="1 2" key="1">
    <citation type="journal article" date="2019" name="Plant Biotechnol. J.">
        <title>The red bayberry genome and genetic basis of sex determination.</title>
        <authorList>
            <person name="Jia H.M."/>
            <person name="Jia H.J."/>
            <person name="Cai Q.L."/>
            <person name="Wang Y."/>
            <person name="Zhao H.B."/>
            <person name="Yang W.F."/>
            <person name="Wang G.Y."/>
            <person name="Li Y.H."/>
            <person name="Zhan D.L."/>
            <person name="Shen Y.T."/>
            <person name="Niu Q.F."/>
            <person name="Chang L."/>
            <person name="Qiu J."/>
            <person name="Zhao L."/>
            <person name="Xie H.B."/>
            <person name="Fu W.Y."/>
            <person name="Jin J."/>
            <person name="Li X.W."/>
            <person name="Jiao Y."/>
            <person name="Zhou C.C."/>
            <person name="Tu T."/>
            <person name="Chai C.Y."/>
            <person name="Gao J.L."/>
            <person name="Fan L.J."/>
            <person name="van de Weg E."/>
            <person name="Wang J.Y."/>
            <person name="Gao Z.S."/>
        </authorList>
    </citation>
    <scope>NUCLEOTIDE SEQUENCE [LARGE SCALE GENOMIC DNA]</scope>
    <source>
        <tissue evidence="1">Leaves</tissue>
    </source>
</reference>
<comment type="caution">
    <text evidence="1">The sequence shown here is derived from an EMBL/GenBank/DDBJ whole genome shotgun (WGS) entry which is preliminary data.</text>
</comment>
<protein>
    <submittedName>
        <fullName evidence="1">Uncharacterized protein</fullName>
    </submittedName>
</protein>